<dbReference type="PANTHER" id="PTHR46179:SF13">
    <property type="entry name" value="C2H2-TYPE DOMAIN-CONTAINING PROTEIN"/>
    <property type="match status" value="1"/>
</dbReference>
<dbReference type="GO" id="GO:0008270">
    <property type="term" value="F:zinc ion binding"/>
    <property type="evidence" value="ECO:0007669"/>
    <property type="project" value="UniProtKB-KW"/>
</dbReference>
<dbReference type="OrthoDB" id="6077919at2759"/>
<evidence type="ECO:0000259" key="10">
    <source>
        <dbReference type="PROSITE" id="PS50157"/>
    </source>
</evidence>
<keyword evidence="4" id="KW-0862">Zinc</keyword>
<dbReference type="PROSITE" id="PS00028">
    <property type="entry name" value="ZINC_FINGER_C2H2_1"/>
    <property type="match status" value="5"/>
</dbReference>
<protein>
    <recommendedName>
        <fullName evidence="10">C2H2-type domain-containing protein</fullName>
    </recommendedName>
</protein>
<evidence type="ECO:0000256" key="3">
    <source>
        <dbReference type="ARBA" id="ARBA00022771"/>
    </source>
</evidence>
<dbReference type="FunFam" id="3.30.160.60:FF:000446">
    <property type="entry name" value="Zinc finger protein"/>
    <property type="match status" value="1"/>
</dbReference>
<organism evidence="11">
    <name type="scientific">Oppiella nova</name>
    <dbReference type="NCBI Taxonomy" id="334625"/>
    <lineage>
        <taxon>Eukaryota</taxon>
        <taxon>Metazoa</taxon>
        <taxon>Ecdysozoa</taxon>
        <taxon>Arthropoda</taxon>
        <taxon>Chelicerata</taxon>
        <taxon>Arachnida</taxon>
        <taxon>Acari</taxon>
        <taxon>Acariformes</taxon>
        <taxon>Sarcoptiformes</taxon>
        <taxon>Oribatida</taxon>
        <taxon>Brachypylina</taxon>
        <taxon>Oppioidea</taxon>
        <taxon>Oppiidae</taxon>
        <taxon>Oppiella</taxon>
    </lineage>
</organism>
<gene>
    <name evidence="11" type="ORF">ONB1V03_LOCUS6897</name>
</gene>
<keyword evidence="7" id="KW-0539">Nucleus</keyword>
<dbReference type="InterPro" id="IPR036236">
    <property type="entry name" value="Znf_C2H2_sf"/>
</dbReference>
<keyword evidence="3 8" id="KW-0863">Zinc-finger</keyword>
<dbReference type="PANTHER" id="PTHR46179">
    <property type="entry name" value="ZINC FINGER PROTEIN"/>
    <property type="match status" value="1"/>
</dbReference>
<keyword evidence="12" id="KW-1185">Reference proteome</keyword>
<feature type="domain" description="C2H2-type" evidence="10">
    <location>
        <begin position="374"/>
        <end position="403"/>
    </location>
</feature>
<keyword evidence="2" id="KW-0479">Metal-binding</keyword>
<feature type="region of interest" description="Disordered" evidence="9">
    <location>
        <begin position="160"/>
        <end position="198"/>
    </location>
</feature>
<feature type="domain" description="C2H2-type" evidence="10">
    <location>
        <begin position="404"/>
        <end position="434"/>
    </location>
</feature>
<feature type="compositionally biased region" description="Basic and acidic residues" evidence="9">
    <location>
        <begin position="168"/>
        <end position="192"/>
    </location>
</feature>
<evidence type="ECO:0000313" key="12">
    <source>
        <dbReference type="Proteomes" id="UP000728032"/>
    </source>
</evidence>
<dbReference type="EMBL" id="OC918128">
    <property type="protein sequence ID" value="CAD7648715.1"/>
    <property type="molecule type" value="Genomic_DNA"/>
</dbReference>
<dbReference type="PROSITE" id="PS50157">
    <property type="entry name" value="ZINC_FINGER_C2H2_2"/>
    <property type="match status" value="5"/>
</dbReference>
<dbReference type="AlphaFoldDB" id="A0A7R9LVG7"/>
<dbReference type="InterPro" id="IPR051061">
    <property type="entry name" value="Zinc_finger_trans_reg"/>
</dbReference>
<accession>A0A7R9LVG7</accession>
<evidence type="ECO:0000313" key="11">
    <source>
        <dbReference type="EMBL" id="CAD7648715.1"/>
    </source>
</evidence>
<evidence type="ECO:0000256" key="1">
    <source>
        <dbReference type="ARBA" id="ARBA00004123"/>
    </source>
</evidence>
<feature type="compositionally biased region" description="Polar residues" evidence="9">
    <location>
        <begin position="40"/>
        <end position="49"/>
    </location>
</feature>
<dbReference type="SMART" id="SM00355">
    <property type="entry name" value="ZnF_C2H2"/>
    <property type="match status" value="7"/>
</dbReference>
<dbReference type="GO" id="GO:0006357">
    <property type="term" value="P:regulation of transcription by RNA polymerase II"/>
    <property type="evidence" value="ECO:0007669"/>
    <property type="project" value="TreeGrafter"/>
</dbReference>
<evidence type="ECO:0000256" key="2">
    <source>
        <dbReference type="ARBA" id="ARBA00022723"/>
    </source>
</evidence>
<evidence type="ECO:0000256" key="8">
    <source>
        <dbReference type="PROSITE-ProRule" id="PRU00042"/>
    </source>
</evidence>
<sequence>MSESYESLSHLSREELYSLVNALKHYSRRSGRQKIKEFTTSDSPTDGTECETSYETIGGKAYVNRTQNNARLVSRSGNTLNESNAKQKRSNDDIKGLNDNSDKCETIGGRDDQKKSAINKQFAERLSLLRTFTKRQLKTANESKDNDSETDEEYKAITINVEMSDNSDTDRPKRGDKIEDKYDSDYNERNKPDVNPSAPRERRFMKIYFCDIGNCSQHFARTSDLTAHKGAGDHVFGQPFVCGLNGCPFESLSKEDLMDHMETCDHKMSSEQCVRARENRYACDWIGCDKRFVTEYTLNKHKQHKHLDSTFRWDGRDHIKLAKHATNHSINYVMKVHVNIKHKKCYKCVECGKGWGSKAILKNHMKSHNSDLKITCEWYGCERLFNCKGAMKMHMNTHTGETVYRCQWPGCDKTYFTKCSLRTHGNRQHKGIMDYRCYWPECDYTSTAKLQFHNHINKQHKDMSRK</sequence>
<dbReference type="SUPFAM" id="SSF57667">
    <property type="entry name" value="beta-beta-alpha zinc fingers"/>
    <property type="match status" value="2"/>
</dbReference>
<dbReference type="InterPro" id="IPR013087">
    <property type="entry name" value="Znf_C2H2_type"/>
</dbReference>
<feature type="domain" description="C2H2-type" evidence="10">
    <location>
        <begin position="281"/>
        <end position="306"/>
    </location>
</feature>
<dbReference type="Proteomes" id="UP000728032">
    <property type="component" value="Unassembled WGS sequence"/>
</dbReference>
<keyword evidence="5" id="KW-0805">Transcription regulation</keyword>
<dbReference type="Gene3D" id="3.30.160.60">
    <property type="entry name" value="Classic Zinc Finger"/>
    <property type="match status" value="4"/>
</dbReference>
<dbReference type="Pfam" id="PF00096">
    <property type="entry name" value="zf-C2H2"/>
    <property type="match status" value="1"/>
</dbReference>
<feature type="region of interest" description="Disordered" evidence="9">
    <location>
        <begin position="80"/>
        <end position="112"/>
    </location>
</feature>
<comment type="subcellular location">
    <subcellularLocation>
        <location evidence="1">Nucleus</location>
    </subcellularLocation>
</comment>
<evidence type="ECO:0000256" key="6">
    <source>
        <dbReference type="ARBA" id="ARBA00023163"/>
    </source>
</evidence>
<keyword evidence="6" id="KW-0804">Transcription</keyword>
<feature type="compositionally biased region" description="Basic and acidic residues" evidence="9">
    <location>
        <begin position="89"/>
        <end position="112"/>
    </location>
</feature>
<evidence type="ECO:0000256" key="7">
    <source>
        <dbReference type="ARBA" id="ARBA00023242"/>
    </source>
</evidence>
<evidence type="ECO:0000256" key="4">
    <source>
        <dbReference type="ARBA" id="ARBA00022833"/>
    </source>
</evidence>
<name>A0A7R9LVG7_9ACAR</name>
<reference evidence="11" key="1">
    <citation type="submission" date="2020-11" db="EMBL/GenBank/DDBJ databases">
        <authorList>
            <person name="Tran Van P."/>
        </authorList>
    </citation>
    <scope>NUCLEOTIDE SEQUENCE</scope>
</reference>
<feature type="domain" description="C2H2-type" evidence="10">
    <location>
        <begin position="208"/>
        <end position="239"/>
    </location>
</feature>
<dbReference type="GO" id="GO:0005634">
    <property type="term" value="C:nucleus"/>
    <property type="evidence" value="ECO:0007669"/>
    <property type="project" value="UniProtKB-SubCell"/>
</dbReference>
<proteinExistence type="predicted"/>
<dbReference type="EMBL" id="CAJPVJ010003303">
    <property type="protein sequence ID" value="CAG2167390.1"/>
    <property type="molecule type" value="Genomic_DNA"/>
</dbReference>
<feature type="region of interest" description="Disordered" evidence="9">
    <location>
        <begin position="30"/>
        <end position="49"/>
    </location>
</feature>
<feature type="domain" description="C2H2-type" evidence="10">
    <location>
        <begin position="346"/>
        <end position="373"/>
    </location>
</feature>
<evidence type="ECO:0000256" key="9">
    <source>
        <dbReference type="SAM" id="MobiDB-lite"/>
    </source>
</evidence>
<evidence type="ECO:0000256" key="5">
    <source>
        <dbReference type="ARBA" id="ARBA00023015"/>
    </source>
</evidence>